<feature type="domain" description="OmpR/PhoB-type" evidence="3">
    <location>
        <begin position="133"/>
        <end position="205"/>
    </location>
</feature>
<dbReference type="InterPro" id="IPR005158">
    <property type="entry name" value="BTAD"/>
</dbReference>
<feature type="domain" description="Bacterial transcriptional activator" evidence="4">
    <location>
        <begin position="221"/>
        <end position="366"/>
    </location>
</feature>
<reference evidence="5" key="1">
    <citation type="submission" date="2020-04" db="EMBL/GenBank/DDBJ databases">
        <authorList>
            <person name="Zhang T."/>
        </authorList>
    </citation>
    <scope>NUCLEOTIDE SEQUENCE</scope>
    <source>
        <strain evidence="5">HKST-UBA01</strain>
    </source>
</reference>
<dbReference type="SMART" id="SM01043">
    <property type="entry name" value="BTAD"/>
    <property type="match status" value="1"/>
</dbReference>
<dbReference type="InterPro" id="IPR036388">
    <property type="entry name" value="WH-like_DNA-bd_sf"/>
</dbReference>
<evidence type="ECO:0000256" key="2">
    <source>
        <dbReference type="ARBA" id="ARBA00023125"/>
    </source>
</evidence>
<evidence type="ECO:0000259" key="4">
    <source>
        <dbReference type="SMART" id="SM01043"/>
    </source>
</evidence>
<comment type="similarity">
    <text evidence="1">Belongs to the AfsR/DnrI/RedD regulatory family.</text>
</comment>
<dbReference type="PANTHER" id="PTHR35807:SF2">
    <property type="entry name" value="TRANSCRIPTIONAL ACTIVATOR DOMAIN"/>
    <property type="match status" value="1"/>
</dbReference>
<dbReference type="AlphaFoldDB" id="A0A956M3N6"/>
<dbReference type="SUPFAM" id="SSF46894">
    <property type="entry name" value="C-terminal effector domain of the bipartite response regulators"/>
    <property type="match status" value="1"/>
</dbReference>
<dbReference type="GO" id="GO:0000160">
    <property type="term" value="P:phosphorelay signal transduction system"/>
    <property type="evidence" value="ECO:0007669"/>
    <property type="project" value="InterPro"/>
</dbReference>
<dbReference type="InterPro" id="IPR001867">
    <property type="entry name" value="OmpR/PhoB-type_DNA-bd"/>
</dbReference>
<evidence type="ECO:0000313" key="5">
    <source>
        <dbReference type="EMBL" id="MCA9729532.1"/>
    </source>
</evidence>
<evidence type="ECO:0000256" key="1">
    <source>
        <dbReference type="ARBA" id="ARBA00005820"/>
    </source>
</evidence>
<dbReference type="Proteomes" id="UP000697710">
    <property type="component" value="Unassembled WGS sequence"/>
</dbReference>
<dbReference type="Gene3D" id="1.10.10.10">
    <property type="entry name" value="Winged helix-like DNA-binding domain superfamily/Winged helix DNA-binding domain"/>
    <property type="match status" value="1"/>
</dbReference>
<evidence type="ECO:0000313" key="6">
    <source>
        <dbReference type="Proteomes" id="UP000697710"/>
    </source>
</evidence>
<evidence type="ECO:0000259" key="3">
    <source>
        <dbReference type="SMART" id="SM00862"/>
    </source>
</evidence>
<dbReference type="InterPro" id="IPR051677">
    <property type="entry name" value="AfsR-DnrI-RedD_regulator"/>
</dbReference>
<protein>
    <submittedName>
        <fullName evidence="5">Winged helix-turn-helix domain-containing protein</fullName>
    </submittedName>
</protein>
<dbReference type="SMART" id="SM00862">
    <property type="entry name" value="Trans_reg_C"/>
    <property type="match status" value="1"/>
</dbReference>
<keyword evidence="2" id="KW-0238">DNA-binding</keyword>
<accession>A0A956M3N6</accession>
<reference evidence="5" key="2">
    <citation type="journal article" date="2021" name="Microbiome">
        <title>Successional dynamics and alternative stable states in a saline activated sludge microbial community over 9 years.</title>
        <authorList>
            <person name="Wang Y."/>
            <person name="Ye J."/>
            <person name="Ju F."/>
            <person name="Liu L."/>
            <person name="Boyd J.A."/>
            <person name="Deng Y."/>
            <person name="Parks D.H."/>
            <person name="Jiang X."/>
            <person name="Yin X."/>
            <person name="Woodcroft B.J."/>
            <person name="Tyson G.W."/>
            <person name="Hugenholtz P."/>
            <person name="Polz M.F."/>
            <person name="Zhang T."/>
        </authorList>
    </citation>
    <scope>NUCLEOTIDE SEQUENCE</scope>
    <source>
        <strain evidence="5">HKST-UBA01</strain>
    </source>
</reference>
<dbReference type="Gene3D" id="1.25.40.10">
    <property type="entry name" value="Tetratricopeptide repeat domain"/>
    <property type="match status" value="1"/>
</dbReference>
<dbReference type="InterPro" id="IPR016032">
    <property type="entry name" value="Sig_transdc_resp-reg_C-effctor"/>
</dbReference>
<dbReference type="EMBL" id="JAGQHR010000735">
    <property type="protein sequence ID" value="MCA9729532.1"/>
    <property type="molecule type" value="Genomic_DNA"/>
</dbReference>
<organism evidence="5 6">
    <name type="scientific">Eiseniibacteriota bacterium</name>
    <dbReference type="NCBI Taxonomy" id="2212470"/>
    <lineage>
        <taxon>Bacteria</taxon>
        <taxon>Candidatus Eiseniibacteriota</taxon>
    </lineage>
</organism>
<dbReference type="GO" id="GO:0006355">
    <property type="term" value="P:regulation of DNA-templated transcription"/>
    <property type="evidence" value="ECO:0007669"/>
    <property type="project" value="InterPro"/>
</dbReference>
<proteinExistence type="inferred from homology"/>
<dbReference type="PANTHER" id="PTHR35807">
    <property type="entry name" value="TRANSCRIPTIONAL REGULATOR REDD-RELATED"/>
    <property type="match status" value="1"/>
</dbReference>
<dbReference type="Pfam" id="PF03704">
    <property type="entry name" value="BTAD"/>
    <property type="match status" value="1"/>
</dbReference>
<dbReference type="SUPFAM" id="SSF48452">
    <property type="entry name" value="TPR-like"/>
    <property type="match status" value="1"/>
</dbReference>
<name>A0A956M3N6_UNCEI</name>
<comment type="caution">
    <text evidence="5">The sequence shown here is derived from an EMBL/GenBank/DDBJ whole genome shotgun (WGS) entry which is preliminary data.</text>
</comment>
<sequence>ESFGVWSQRALKGARRLGARCELHRVLRDRVLFGADDPAAKRAMCAELIEGVSTFAHEFVLAETSREEAARLLATAVASGIDPAPVRRLRRLLGFGPEEAETDCPATASAGQILEICALGPLRIHLGDRWITRDDWRSHRARRLFLALLIHRFRWVSREKLIEMLWPGVEPGRGSNNLRQTIHLLRRILEPGLARGATPSSRYILFQEDSCRLDPGPEYRYDVESFELDYRAAESEVDLDDPMRNEARWARVLGWWQGEFAADSPYDEIVAAERERLRDLYVRALVRAIETSADRADWPAVTDRARRALEEDPYHEDLHAYLIESCTRMGHRREALQAYERYEACTVRELGLPPSRRLARLAEQAARLQG</sequence>
<dbReference type="InterPro" id="IPR011990">
    <property type="entry name" value="TPR-like_helical_dom_sf"/>
</dbReference>
<feature type="non-terminal residue" evidence="5">
    <location>
        <position position="1"/>
    </location>
</feature>
<dbReference type="GO" id="GO:0003677">
    <property type="term" value="F:DNA binding"/>
    <property type="evidence" value="ECO:0007669"/>
    <property type="project" value="UniProtKB-KW"/>
</dbReference>
<gene>
    <name evidence="5" type="ORF">KC729_17730</name>
</gene>